<dbReference type="EMBL" id="JAAWWB010000023">
    <property type="protein sequence ID" value="KAG6753677.1"/>
    <property type="molecule type" value="Genomic_DNA"/>
</dbReference>
<protein>
    <submittedName>
        <fullName evidence="1">Uncharacterized protein</fullName>
    </submittedName>
</protein>
<keyword evidence="2" id="KW-1185">Reference proteome</keyword>
<organism evidence="1 2">
    <name type="scientific">Populus tomentosa</name>
    <name type="common">Chinese white poplar</name>
    <dbReference type="NCBI Taxonomy" id="118781"/>
    <lineage>
        <taxon>Eukaryota</taxon>
        <taxon>Viridiplantae</taxon>
        <taxon>Streptophyta</taxon>
        <taxon>Embryophyta</taxon>
        <taxon>Tracheophyta</taxon>
        <taxon>Spermatophyta</taxon>
        <taxon>Magnoliopsida</taxon>
        <taxon>eudicotyledons</taxon>
        <taxon>Gunneridae</taxon>
        <taxon>Pentapetalae</taxon>
        <taxon>rosids</taxon>
        <taxon>fabids</taxon>
        <taxon>Malpighiales</taxon>
        <taxon>Salicaceae</taxon>
        <taxon>Saliceae</taxon>
        <taxon>Populus</taxon>
    </lineage>
</organism>
<reference evidence="1" key="1">
    <citation type="journal article" date="2020" name="bioRxiv">
        <title>Hybrid origin of Populus tomentosa Carr. identified through genome sequencing and phylogenomic analysis.</title>
        <authorList>
            <person name="An X."/>
            <person name="Gao K."/>
            <person name="Chen Z."/>
            <person name="Li J."/>
            <person name="Yang X."/>
            <person name="Yang X."/>
            <person name="Zhou J."/>
            <person name="Guo T."/>
            <person name="Zhao T."/>
            <person name="Huang S."/>
            <person name="Miao D."/>
            <person name="Khan W.U."/>
            <person name="Rao P."/>
            <person name="Ye M."/>
            <person name="Lei B."/>
            <person name="Liao W."/>
            <person name="Wang J."/>
            <person name="Ji L."/>
            <person name="Li Y."/>
            <person name="Guo B."/>
            <person name="Mustafa N.S."/>
            <person name="Li S."/>
            <person name="Yun Q."/>
            <person name="Keller S.R."/>
            <person name="Mao J."/>
            <person name="Zhang R."/>
            <person name="Strauss S.H."/>
        </authorList>
    </citation>
    <scope>NUCLEOTIDE SEQUENCE</scope>
    <source>
        <strain evidence="1">GM15</strain>
        <tissue evidence="1">Leaf</tissue>
    </source>
</reference>
<sequence>MTFLQEIITNCEKAGCLKWQPSLRSLARQTPAKHCQCLRRVSSLSHPSKVDKLKVSSLKLKALQHPFTGFQLKRKLRYLVLSDKGESHYSP</sequence>
<proteinExistence type="predicted"/>
<evidence type="ECO:0000313" key="2">
    <source>
        <dbReference type="Proteomes" id="UP000886885"/>
    </source>
</evidence>
<dbReference type="Proteomes" id="UP000886885">
    <property type="component" value="Chromosome 12A"/>
</dbReference>
<dbReference type="AlphaFoldDB" id="A0A8X7YR12"/>
<evidence type="ECO:0000313" key="1">
    <source>
        <dbReference type="EMBL" id="KAG6753677.1"/>
    </source>
</evidence>
<comment type="caution">
    <text evidence="1">The sequence shown here is derived from an EMBL/GenBank/DDBJ whole genome shotgun (WGS) entry which is preliminary data.</text>
</comment>
<gene>
    <name evidence="1" type="ORF">POTOM_041674</name>
</gene>
<name>A0A8X7YR12_POPTO</name>
<accession>A0A8X7YR12</accession>